<proteinExistence type="predicted"/>
<name>A0A3N4YQC8_9MICO</name>
<organism evidence="6 7">
    <name type="scientific">Myceligenerans xiligouense</name>
    <dbReference type="NCBI Taxonomy" id="253184"/>
    <lineage>
        <taxon>Bacteria</taxon>
        <taxon>Bacillati</taxon>
        <taxon>Actinomycetota</taxon>
        <taxon>Actinomycetes</taxon>
        <taxon>Micrococcales</taxon>
        <taxon>Promicromonosporaceae</taxon>
        <taxon>Myceligenerans</taxon>
    </lineage>
</organism>
<dbReference type="Proteomes" id="UP000280501">
    <property type="component" value="Unassembled WGS sequence"/>
</dbReference>
<keyword evidence="1" id="KW-0805">Transcription regulation</keyword>
<reference evidence="6 7" key="1">
    <citation type="submission" date="2018-11" db="EMBL/GenBank/DDBJ databases">
        <title>Sequencing the genomes of 1000 actinobacteria strains.</title>
        <authorList>
            <person name="Klenk H.-P."/>
        </authorList>
    </citation>
    <scope>NUCLEOTIDE SEQUENCE [LARGE SCALE GENOMIC DNA]</scope>
    <source>
        <strain evidence="6 7">DSM 15700</strain>
    </source>
</reference>
<comment type="caution">
    <text evidence="6">The sequence shown here is derived from an EMBL/GenBank/DDBJ whole genome shotgun (WGS) entry which is preliminary data.</text>
</comment>
<dbReference type="SUPFAM" id="SSF46785">
    <property type="entry name" value="Winged helix' DNA-binding domain"/>
    <property type="match status" value="1"/>
</dbReference>
<gene>
    <name evidence="6" type="ORF">EDD34_2950</name>
</gene>
<dbReference type="InterPro" id="IPR001845">
    <property type="entry name" value="HTH_ArsR_DNA-bd_dom"/>
</dbReference>
<keyword evidence="2 6" id="KW-0238">DNA-binding</keyword>
<evidence type="ECO:0000256" key="3">
    <source>
        <dbReference type="ARBA" id="ARBA00023163"/>
    </source>
</evidence>
<dbReference type="InterPro" id="IPR036388">
    <property type="entry name" value="WH-like_DNA-bd_sf"/>
</dbReference>
<sequence length="361" mass="38249">MLRIHFTADDLGRVRLAAGADPLWETRLSARLVNDPVGSRAELGRWRAAVVRDLPRQALPYLHLTPPRGYCPDFLVPEAGSDDLASGVDAVLGTPTGRMAAELARLDVGRPMSGWVHHLAGGKRPALNGLRATITAYHRHAVAPVWERVRSAVETDRAARAHTLVTAGAQDALAALHPAATWSGRTLRVDDGRPDRDIHLAGRGLRLVPSYFCGQVPVTFADPALEPTLVLPVAHAPYGDDRDGRATGSLSLLLGRTRAAALRALVTPVTTGALARRTATSPASASQHAAVLRQAGLVVSRRDGRYVVHTLTSLGARLLAATDRGEVVTRRQPVPKPVPKPVPEPAADESVAASCAEGVPG</sequence>
<dbReference type="InterPro" id="IPR036390">
    <property type="entry name" value="WH_DNA-bd_sf"/>
</dbReference>
<evidence type="ECO:0000256" key="4">
    <source>
        <dbReference type="SAM" id="MobiDB-lite"/>
    </source>
</evidence>
<keyword evidence="7" id="KW-1185">Reference proteome</keyword>
<evidence type="ECO:0000256" key="2">
    <source>
        <dbReference type="ARBA" id="ARBA00023125"/>
    </source>
</evidence>
<feature type="region of interest" description="Disordered" evidence="4">
    <location>
        <begin position="329"/>
        <end position="361"/>
    </location>
</feature>
<dbReference type="PANTHER" id="PTHR43132">
    <property type="entry name" value="ARSENICAL RESISTANCE OPERON REPRESSOR ARSR-RELATED"/>
    <property type="match status" value="1"/>
</dbReference>
<evidence type="ECO:0000313" key="7">
    <source>
        <dbReference type="Proteomes" id="UP000280501"/>
    </source>
</evidence>
<accession>A0A3N4YQC8</accession>
<dbReference type="EMBL" id="RKQZ01000001">
    <property type="protein sequence ID" value="RPF22297.1"/>
    <property type="molecule type" value="Genomic_DNA"/>
</dbReference>
<dbReference type="InterPro" id="IPR011991">
    <property type="entry name" value="ArsR-like_HTH"/>
</dbReference>
<dbReference type="Gene3D" id="1.10.10.10">
    <property type="entry name" value="Winged helix-like DNA-binding domain superfamily/Winged helix DNA-binding domain"/>
    <property type="match status" value="1"/>
</dbReference>
<evidence type="ECO:0000313" key="6">
    <source>
        <dbReference type="EMBL" id="RPF22297.1"/>
    </source>
</evidence>
<evidence type="ECO:0000256" key="1">
    <source>
        <dbReference type="ARBA" id="ARBA00023015"/>
    </source>
</evidence>
<keyword evidence="3" id="KW-0804">Transcription</keyword>
<dbReference type="OrthoDB" id="3460651at2"/>
<dbReference type="InterPro" id="IPR051011">
    <property type="entry name" value="Metal_resp_trans_reg"/>
</dbReference>
<evidence type="ECO:0000259" key="5">
    <source>
        <dbReference type="SMART" id="SM00418"/>
    </source>
</evidence>
<dbReference type="AlphaFoldDB" id="A0A3N4YQC8"/>
<feature type="domain" description="HTH arsR-type" evidence="5">
    <location>
        <begin position="248"/>
        <end position="324"/>
    </location>
</feature>
<dbReference type="PANTHER" id="PTHR43132:SF8">
    <property type="entry name" value="HTH-TYPE TRANSCRIPTIONAL REGULATOR KMTR"/>
    <property type="match status" value="1"/>
</dbReference>
<dbReference type="GO" id="GO:0003700">
    <property type="term" value="F:DNA-binding transcription factor activity"/>
    <property type="evidence" value="ECO:0007669"/>
    <property type="project" value="InterPro"/>
</dbReference>
<dbReference type="CDD" id="cd00090">
    <property type="entry name" value="HTH_ARSR"/>
    <property type="match status" value="1"/>
</dbReference>
<protein>
    <submittedName>
        <fullName evidence="6">DNA-binding transcriptional ArsR family regulator</fullName>
    </submittedName>
</protein>
<dbReference type="SMART" id="SM00418">
    <property type="entry name" value="HTH_ARSR"/>
    <property type="match status" value="1"/>
</dbReference>
<feature type="compositionally biased region" description="Pro residues" evidence="4">
    <location>
        <begin position="334"/>
        <end position="344"/>
    </location>
</feature>
<dbReference type="PRINTS" id="PR00778">
    <property type="entry name" value="HTHARSR"/>
</dbReference>
<dbReference type="GO" id="GO:0003677">
    <property type="term" value="F:DNA binding"/>
    <property type="evidence" value="ECO:0007669"/>
    <property type="project" value="UniProtKB-KW"/>
</dbReference>
<dbReference type="RefSeq" id="WP_123815231.1">
    <property type="nucleotide sequence ID" value="NZ_RKQZ01000001.1"/>
</dbReference>